<dbReference type="InterPro" id="IPR036095">
    <property type="entry name" value="PTS_EIIB-like_sf"/>
</dbReference>
<dbReference type="Gene3D" id="3.40.50.2300">
    <property type="match status" value="1"/>
</dbReference>
<evidence type="ECO:0000256" key="7">
    <source>
        <dbReference type="PROSITE-ProRule" id="PRU00423"/>
    </source>
</evidence>
<evidence type="ECO:0000256" key="3">
    <source>
        <dbReference type="ARBA" id="ARBA00022597"/>
    </source>
</evidence>
<dbReference type="EMBL" id="ABXP02000028">
    <property type="protein sequence ID" value="KKC30638.1"/>
    <property type="molecule type" value="Genomic_DNA"/>
</dbReference>
<reference evidence="9 10" key="2">
    <citation type="journal article" date="2015" name="BMC Genomics">
        <title>Analysis of three genomes within the thermophilic bacterial species Caldanaerobacter subterraneus with a focus on carbon monoxide dehydrogenase evolution and hydrolase diversity.</title>
        <authorList>
            <person name="Sant'Anna F.H."/>
            <person name="Lebedinsky A.V."/>
            <person name="Sokolova T.G."/>
            <person name="Robb F.T."/>
            <person name="Gonzalez J.M."/>
        </authorList>
    </citation>
    <scope>NUCLEOTIDE SEQUENCE [LARGE SCALE GENOMIC DNA]</scope>
    <source>
        <strain evidence="9 10">DSM 12653</strain>
    </source>
</reference>
<gene>
    <name evidence="9" type="ORF">CDSM653_00328</name>
</gene>
<evidence type="ECO:0000256" key="4">
    <source>
        <dbReference type="ARBA" id="ARBA00022679"/>
    </source>
</evidence>
<keyword evidence="1" id="KW-0813">Transport</keyword>
<evidence type="ECO:0000256" key="5">
    <source>
        <dbReference type="ARBA" id="ARBA00022683"/>
    </source>
</evidence>
<name>A0A0F5PPT5_9THEO</name>
<feature type="domain" description="PTS EIIB type-3" evidence="8">
    <location>
        <begin position="1"/>
        <end position="103"/>
    </location>
</feature>
<organism evidence="9 10">
    <name type="scientific">Caldanaerobacter subterraneus subsp. pacificus DSM 12653</name>
    <dbReference type="NCBI Taxonomy" id="391606"/>
    <lineage>
        <taxon>Bacteria</taxon>
        <taxon>Bacillati</taxon>
        <taxon>Bacillota</taxon>
        <taxon>Clostridia</taxon>
        <taxon>Thermoanaerobacterales</taxon>
        <taxon>Thermoanaerobacteraceae</taxon>
        <taxon>Caldanaerobacter</taxon>
    </lineage>
</organism>
<keyword evidence="3" id="KW-0762">Sugar transport</keyword>
<dbReference type="PANTHER" id="PTHR34581">
    <property type="entry name" value="PTS SYSTEM N,N'-DIACETYLCHITOBIOSE-SPECIFIC EIIB COMPONENT"/>
    <property type="match status" value="1"/>
</dbReference>
<protein>
    <submittedName>
        <fullName evidence="9">Phosphotransferase system cellobiose-specific component IIB</fullName>
    </submittedName>
</protein>
<evidence type="ECO:0000256" key="2">
    <source>
        <dbReference type="ARBA" id="ARBA00022553"/>
    </source>
</evidence>
<comment type="caution">
    <text evidence="9">The sequence shown here is derived from an EMBL/GenBank/DDBJ whole genome shotgun (WGS) entry which is preliminary data.</text>
</comment>
<keyword evidence="2" id="KW-0597">Phosphoprotein</keyword>
<evidence type="ECO:0000313" key="10">
    <source>
        <dbReference type="Proteomes" id="UP000010146"/>
    </source>
</evidence>
<dbReference type="SUPFAM" id="SSF52794">
    <property type="entry name" value="PTS system IIB component-like"/>
    <property type="match status" value="1"/>
</dbReference>
<dbReference type="GO" id="GO:0009401">
    <property type="term" value="P:phosphoenolpyruvate-dependent sugar phosphotransferase system"/>
    <property type="evidence" value="ECO:0007669"/>
    <property type="project" value="UniProtKB-KW"/>
</dbReference>
<accession>A0A0F5PPT5</accession>
<evidence type="ECO:0000259" key="8">
    <source>
        <dbReference type="PROSITE" id="PS51100"/>
    </source>
</evidence>
<dbReference type="InterPro" id="IPR051819">
    <property type="entry name" value="PTS_sugar-specific_EIIB"/>
</dbReference>
<keyword evidence="5" id="KW-0598">Phosphotransferase system</keyword>
<dbReference type="Proteomes" id="UP000010146">
    <property type="component" value="Unassembled WGS sequence"/>
</dbReference>
<feature type="modified residue" description="Phosphocysteine; by EIIA" evidence="7">
    <location>
        <position position="7"/>
    </location>
</feature>
<dbReference type="GO" id="GO:0016301">
    <property type="term" value="F:kinase activity"/>
    <property type="evidence" value="ECO:0007669"/>
    <property type="project" value="UniProtKB-KW"/>
</dbReference>
<dbReference type="CDD" id="cd05564">
    <property type="entry name" value="PTS_IIB_chitobiose_lichenan"/>
    <property type="match status" value="1"/>
</dbReference>
<dbReference type="PANTHER" id="PTHR34581:SF2">
    <property type="entry name" value="PTS SYSTEM N,N'-DIACETYLCHITOBIOSE-SPECIFIC EIIB COMPONENT"/>
    <property type="match status" value="1"/>
</dbReference>
<evidence type="ECO:0000313" key="9">
    <source>
        <dbReference type="EMBL" id="KKC30638.1"/>
    </source>
</evidence>
<reference evidence="10" key="3">
    <citation type="submission" date="2015-02" db="EMBL/GenBank/DDBJ databases">
        <title>Genome analysis of three genomes within the thermophilic hydrogenogenic bacterial species Caldanaerobacter subterraneus.</title>
        <authorList>
            <person name="Sant'Anna F.H."/>
            <person name="Lebedinsky A."/>
            <person name="Sokolova T."/>
            <person name="Robb F.T."/>
            <person name="Gonzalez J.M."/>
        </authorList>
    </citation>
    <scope>NUCLEOTIDE SEQUENCE [LARGE SCALE GENOMIC DNA]</scope>
    <source>
        <strain evidence="10">DSM 12653</strain>
    </source>
</reference>
<evidence type="ECO:0000256" key="1">
    <source>
        <dbReference type="ARBA" id="ARBA00022448"/>
    </source>
</evidence>
<dbReference type="Pfam" id="PF02302">
    <property type="entry name" value="PTS_IIB"/>
    <property type="match status" value="1"/>
</dbReference>
<keyword evidence="4 9" id="KW-0808">Transferase</keyword>
<keyword evidence="6" id="KW-0418">Kinase</keyword>
<dbReference type="GO" id="GO:0008982">
    <property type="term" value="F:protein-N(PI)-phosphohistidine-sugar phosphotransferase activity"/>
    <property type="evidence" value="ECO:0007669"/>
    <property type="project" value="InterPro"/>
</dbReference>
<sequence>MRILLICGAGMSTSLLVEKMKKEGEKRGIKDLYINAEAADNLEKVIDDYDVVLLGPQIRYKEKYVAELTKEKNKVYRVIPPHIYGMVDGAKTLDLAIEALKNK</sequence>
<dbReference type="PROSITE" id="PS51100">
    <property type="entry name" value="PTS_EIIB_TYPE_3"/>
    <property type="match status" value="1"/>
</dbReference>
<proteinExistence type="predicted"/>
<reference evidence="9 10" key="1">
    <citation type="submission" date="2008-07" db="EMBL/GenBank/DDBJ databases">
        <authorList>
            <person name="Gonzalez J."/>
            <person name="Sokolova T."/>
            <person name="Ferriera S."/>
            <person name="Johnson J."/>
            <person name="Kravitz S."/>
            <person name="Beeson K."/>
            <person name="Sutton G."/>
            <person name="Rogers Y.-H."/>
            <person name="Friedman R."/>
            <person name="Frazier M."/>
            <person name="Venter J.C."/>
        </authorList>
    </citation>
    <scope>NUCLEOTIDE SEQUENCE [LARGE SCALE GENOMIC DNA]</scope>
    <source>
        <strain evidence="9 10">DSM 12653</strain>
    </source>
</reference>
<evidence type="ECO:0000256" key="6">
    <source>
        <dbReference type="ARBA" id="ARBA00022777"/>
    </source>
</evidence>
<dbReference type="InterPro" id="IPR003501">
    <property type="entry name" value="PTS_EIIB_2/3"/>
</dbReference>
<dbReference type="AlphaFoldDB" id="A0A0F5PPT5"/>
<dbReference type="RefSeq" id="WP_011024790.1">
    <property type="nucleotide sequence ID" value="NZ_ABXP02000028.1"/>
</dbReference>
<dbReference type="InterPro" id="IPR013012">
    <property type="entry name" value="PTS_EIIB_3"/>
</dbReference>